<evidence type="ECO:0000256" key="1">
    <source>
        <dbReference type="SAM" id="SignalP"/>
    </source>
</evidence>
<dbReference type="CDD" id="cd16142">
    <property type="entry name" value="ARS_like"/>
    <property type="match status" value="1"/>
</dbReference>
<dbReference type="Gene3D" id="3.40.720.10">
    <property type="entry name" value="Alkaline Phosphatase, subunit A"/>
    <property type="match status" value="1"/>
</dbReference>
<feature type="signal peptide" evidence="1">
    <location>
        <begin position="1"/>
        <end position="25"/>
    </location>
</feature>
<evidence type="ECO:0000313" key="4">
    <source>
        <dbReference type="Proteomes" id="UP000494117"/>
    </source>
</evidence>
<protein>
    <submittedName>
        <fullName evidence="3">N-acetylgalactosamine-6-O-sulfatase</fullName>
        <ecNumber evidence="3">3.1.6.-</ecNumber>
    </submittedName>
</protein>
<accession>A0A6S7DLR1</accession>
<organism evidence="3 4">
    <name type="scientific">Achromobacter anxifer</name>
    <dbReference type="NCBI Taxonomy" id="1287737"/>
    <lineage>
        <taxon>Bacteria</taxon>
        <taxon>Pseudomonadati</taxon>
        <taxon>Pseudomonadota</taxon>
        <taxon>Betaproteobacteria</taxon>
        <taxon>Burkholderiales</taxon>
        <taxon>Alcaligenaceae</taxon>
        <taxon>Achromobacter</taxon>
    </lineage>
</organism>
<evidence type="ECO:0000313" key="3">
    <source>
        <dbReference type="EMBL" id="CAB3833884.1"/>
    </source>
</evidence>
<keyword evidence="4" id="KW-1185">Reference proteome</keyword>
<dbReference type="EMBL" id="CADILG010000003">
    <property type="protein sequence ID" value="CAB3833884.1"/>
    <property type="molecule type" value="Genomic_DNA"/>
</dbReference>
<name>A0A6S7DLR1_9BURK</name>
<feature type="domain" description="Sulfatase N-terminal" evidence="2">
    <location>
        <begin position="44"/>
        <end position="373"/>
    </location>
</feature>
<gene>
    <name evidence="3" type="ORF">LMG26858_00840</name>
</gene>
<dbReference type="Proteomes" id="UP000494117">
    <property type="component" value="Unassembled WGS sequence"/>
</dbReference>
<dbReference type="PANTHER" id="PTHR43751">
    <property type="entry name" value="SULFATASE"/>
    <property type="match status" value="1"/>
</dbReference>
<evidence type="ECO:0000259" key="2">
    <source>
        <dbReference type="Pfam" id="PF00884"/>
    </source>
</evidence>
<dbReference type="SUPFAM" id="SSF53649">
    <property type="entry name" value="Alkaline phosphatase-like"/>
    <property type="match status" value="1"/>
</dbReference>
<dbReference type="Gene3D" id="3.30.1120.10">
    <property type="match status" value="1"/>
</dbReference>
<keyword evidence="3" id="KW-0378">Hydrolase</keyword>
<dbReference type="Pfam" id="PF00884">
    <property type="entry name" value="Sulfatase"/>
    <property type="match status" value="1"/>
</dbReference>
<dbReference type="GO" id="GO:0016787">
    <property type="term" value="F:hydrolase activity"/>
    <property type="evidence" value="ECO:0007669"/>
    <property type="project" value="UniProtKB-KW"/>
</dbReference>
<reference evidence="3 4" key="1">
    <citation type="submission" date="2020-04" db="EMBL/GenBank/DDBJ databases">
        <authorList>
            <person name="De Canck E."/>
        </authorList>
    </citation>
    <scope>NUCLEOTIDE SEQUENCE [LARGE SCALE GENOMIC DNA]</scope>
    <source>
        <strain evidence="3 4">LMG 26858</strain>
    </source>
</reference>
<dbReference type="InterPro" id="IPR052701">
    <property type="entry name" value="GAG_Ulvan_Degrading_Sulfatases"/>
</dbReference>
<dbReference type="InterPro" id="IPR000917">
    <property type="entry name" value="Sulfatase_N"/>
</dbReference>
<dbReference type="PANTHER" id="PTHR43751:SF2">
    <property type="entry name" value="SULFATASE N-TERMINAL DOMAIN-CONTAINING PROTEIN"/>
    <property type="match status" value="1"/>
</dbReference>
<dbReference type="AlphaFoldDB" id="A0A6S7DLR1"/>
<sequence>MNARKLLSAALFAAAGLTALGSAQAQTQAPPANQGQAAASGKKPNILVIFGDDIGQANISAYAHGVVGYETPNIDRIAKEGIMFTDYYAENSCTAGRSSFITGQSPLRTGLSKVGAPGATVGLQKGDITIAEALKSHGYATAQFGKNHLGDRDEYLPTHHGFDEFFGNLYHLNAEEEPERPYWPKDPNDPYVKNFSPRGVIKATADGKVQDTGALTTKRMETIDDETVGAAIEYIDKHGKEDKPFFVWMNTTRMHIYTHIRPENKGKSGMPGNDYADGMWEHDQDVGKLLKKLDDMGIADNTIVVYTTDNGPNAFTWPDAATTPFRSEKDSNWEGAFRVPALVRWPGHIQPGQIKRGMVSGMDWFPTLLAATGDTTVKERLLDGWAPVSGGTQFKVHLDGYNQLPYLTGKQDNSARNEFFYFNDDGLLVGMRWDNWKAVFCEQRAPGNFNVWQDPFVCLRVPKIFNLRMDPYERADITSDQYNDWLAKNSYLTAIATMKASEFLETFVKYPPSQRPASFSVDQVQERVHKSMEAHFQELEKQKGK</sequence>
<dbReference type="RefSeq" id="WP_175205716.1">
    <property type="nucleotide sequence ID" value="NZ_CADILG010000003.1"/>
</dbReference>
<keyword evidence="1" id="KW-0732">Signal</keyword>
<dbReference type="EC" id="3.1.6.-" evidence="3"/>
<dbReference type="InterPro" id="IPR017850">
    <property type="entry name" value="Alkaline_phosphatase_core_sf"/>
</dbReference>
<proteinExistence type="predicted"/>
<feature type="chain" id="PRO_5028812457" evidence="1">
    <location>
        <begin position="26"/>
        <end position="545"/>
    </location>
</feature>